<dbReference type="GO" id="GO:0070204">
    <property type="term" value="F:2-succinyl-5-enolpyruvyl-6-hydroxy-3-cyclohexene-1-carboxylic-acid synthase activity"/>
    <property type="evidence" value="ECO:0007669"/>
    <property type="project" value="UniProtKB-UniRule"/>
</dbReference>
<comment type="caution">
    <text evidence="9">The sequence shown here is derived from an EMBL/GenBank/DDBJ whole genome shotgun (WGS) entry which is preliminary data.</text>
</comment>
<feature type="domain" description="Thiamine pyrophosphate enzyme TPP-binding" evidence="7">
    <location>
        <begin position="441"/>
        <end position="585"/>
    </location>
</feature>
<sequence>MYSNKENVNILTSLLVAHGVRHAVVCPGSRDAAIVHNLNECEDITCYPVTDERSAGFQALGLSMAEGYQPVVVCVTSGSALLNLYPAVAEAYYQQIPLIVISADRPAQWINQLDGQTLPQPDALGQMVRKSVSLPEVFAGEQQEEMHWYCNRLVNEALLKSMGRVKGPVHINVPISEPFYSFTKEILPVERKIEVAYCRANIDTFDGTPFECVLKAKRPLVVIGQLDNTEKYVDLLAYIDRMPILWESLAMPPYLYKVQKELGEDWNKTTLYGAFENLLDEIKDDERFRPDLVVYIGGHIVSKKLKSYLRSLKGVEQIRISQEADIEDTFMHLTKVMDLPNSDAMSWLDNFGWHNQWEDYRKLWMDALAKSYERKENFKPEFSSLATVKEFFSQLQKVEPQNFKAFTLGGKDAQDDGIYDRKFDTFLPGMMSSVFSGNSSAIRLMNLYADRHVYCNRGVNGIEGSLSAAVGFSMCKNKSDKHVYSVLGDLSFFYDQNALWNRNLNGKLRIIVLNNGGGAIFGKFQGLKESQAREEMIMAKHHVTAEGICSQNEVKYLAAHTMEEMEQGISQLIHAESERPMLLEVFTDMDVDNEMLEAIQKC</sequence>
<comment type="similarity">
    <text evidence="6">Belongs to the TPP enzyme family. MenD subfamily.</text>
</comment>
<dbReference type="Proteomes" id="UP000390763">
    <property type="component" value="Unassembled WGS sequence"/>
</dbReference>
<keyword evidence="6" id="KW-0474">Menaquinone biosynthesis</keyword>
<dbReference type="PANTHER" id="PTHR42916">
    <property type="entry name" value="2-SUCCINYL-5-ENOLPYRUVYL-6-HYDROXY-3-CYCLOHEXENE-1-CARBOXYLATE SYNTHASE"/>
    <property type="match status" value="1"/>
</dbReference>
<evidence type="ECO:0000256" key="6">
    <source>
        <dbReference type="HAMAP-Rule" id="MF_01659"/>
    </source>
</evidence>
<dbReference type="InterPro" id="IPR012001">
    <property type="entry name" value="Thiamin_PyroP_enz_TPP-bd_dom"/>
</dbReference>
<gene>
    <name evidence="6 9" type="primary">menD</name>
    <name evidence="9" type="ORF">F7D62_05810</name>
</gene>
<dbReference type="InterPro" id="IPR011766">
    <property type="entry name" value="TPP_enzyme_TPP-bd"/>
</dbReference>
<dbReference type="InterPro" id="IPR029061">
    <property type="entry name" value="THDP-binding"/>
</dbReference>
<dbReference type="EMBL" id="VZBT01000051">
    <property type="protein sequence ID" value="MQO03625.1"/>
    <property type="molecule type" value="Genomic_DNA"/>
</dbReference>
<dbReference type="NCBIfam" id="TIGR00173">
    <property type="entry name" value="menD"/>
    <property type="match status" value="1"/>
</dbReference>
<keyword evidence="5 6" id="KW-0464">Manganese</keyword>
<dbReference type="AlphaFoldDB" id="A0A5P0Y4I4"/>
<dbReference type="EC" id="2.2.1.9" evidence="6"/>
<dbReference type="GO" id="GO:0000287">
    <property type="term" value="F:magnesium ion binding"/>
    <property type="evidence" value="ECO:0007669"/>
    <property type="project" value="UniProtKB-UniRule"/>
</dbReference>
<dbReference type="PANTHER" id="PTHR42916:SF1">
    <property type="entry name" value="PROTEIN PHYLLO, CHLOROPLASTIC"/>
    <property type="match status" value="1"/>
</dbReference>
<evidence type="ECO:0000259" key="8">
    <source>
        <dbReference type="Pfam" id="PF02776"/>
    </source>
</evidence>
<evidence type="ECO:0000256" key="3">
    <source>
        <dbReference type="ARBA" id="ARBA00022842"/>
    </source>
</evidence>
<comment type="pathway">
    <text evidence="6">Quinol/quinone metabolism; menaquinone biosynthesis.</text>
</comment>
<evidence type="ECO:0000259" key="7">
    <source>
        <dbReference type="Pfam" id="PF02775"/>
    </source>
</evidence>
<dbReference type="Gene3D" id="3.40.50.1220">
    <property type="entry name" value="TPP-binding domain"/>
    <property type="match status" value="1"/>
</dbReference>
<dbReference type="PIRSF" id="PIRSF004983">
    <property type="entry name" value="MenD"/>
    <property type="match status" value="1"/>
</dbReference>
<evidence type="ECO:0000313" key="9">
    <source>
        <dbReference type="EMBL" id="MQO03625.1"/>
    </source>
</evidence>
<evidence type="ECO:0000256" key="2">
    <source>
        <dbReference type="ARBA" id="ARBA00022723"/>
    </source>
</evidence>
<dbReference type="GO" id="GO:0009234">
    <property type="term" value="P:menaquinone biosynthetic process"/>
    <property type="evidence" value="ECO:0007669"/>
    <property type="project" value="UniProtKB-UniRule"/>
</dbReference>
<organism evidence="9 10">
    <name type="scientific">Segatella copri</name>
    <dbReference type="NCBI Taxonomy" id="165179"/>
    <lineage>
        <taxon>Bacteria</taxon>
        <taxon>Pseudomonadati</taxon>
        <taxon>Bacteroidota</taxon>
        <taxon>Bacteroidia</taxon>
        <taxon>Bacteroidales</taxon>
        <taxon>Prevotellaceae</taxon>
        <taxon>Segatella</taxon>
    </lineage>
</organism>
<evidence type="ECO:0000256" key="5">
    <source>
        <dbReference type="ARBA" id="ARBA00023211"/>
    </source>
</evidence>
<dbReference type="Gene3D" id="3.40.50.970">
    <property type="match status" value="2"/>
</dbReference>
<dbReference type="GO" id="GO:0030976">
    <property type="term" value="F:thiamine pyrophosphate binding"/>
    <property type="evidence" value="ECO:0007669"/>
    <property type="project" value="UniProtKB-UniRule"/>
</dbReference>
<dbReference type="CDD" id="cd07037">
    <property type="entry name" value="TPP_PYR_MenD"/>
    <property type="match status" value="1"/>
</dbReference>
<proteinExistence type="inferred from homology"/>
<comment type="cofactor">
    <cofactor evidence="6">
        <name>thiamine diphosphate</name>
        <dbReference type="ChEBI" id="CHEBI:58937"/>
    </cofactor>
    <text evidence="6">Binds 1 thiamine pyrophosphate per subunit.</text>
</comment>
<feature type="domain" description="Thiamine pyrophosphate enzyme N-terminal TPP-binding" evidence="8">
    <location>
        <begin position="10"/>
        <end position="112"/>
    </location>
</feature>
<reference evidence="10" key="1">
    <citation type="submission" date="2019-09" db="EMBL/GenBank/DDBJ databases">
        <title>Distinct polysaccharide growth profiles of human intestinal Prevotella copri isolates.</title>
        <authorList>
            <person name="Fehlner-Peach H."/>
            <person name="Magnabosco C."/>
            <person name="Raghavan V."/>
            <person name="Scher J.U."/>
            <person name="Tett A."/>
            <person name="Cox L.M."/>
            <person name="Gottsegen C."/>
            <person name="Watters A."/>
            <person name="Wiltshire- Gordon J.D."/>
            <person name="Segata N."/>
            <person name="Bonneau R."/>
            <person name="Littman D.R."/>
        </authorList>
    </citation>
    <scope>NUCLEOTIDE SEQUENCE [LARGE SCALE GENOMIC DNA]</scope>
    <source>
        <strain evidence="10">iAK279</strain>
    </source>
</reference>
<evidence type="ECO:0000256" key="4">
    <source>
        <dbReference type="ARBA" id="ARBA00023052"/>
    </source>
</evidence>
<evidence type="ECO:0000313" key="10">
    <source>
        <dbReference type="Proteomes" id="UP000390763"/>
    </source>
</evidence>
<keyword evidence="4 6" id="KW-0786">Thiamine pyrophosphate</keyword>
<dbReference type="Pfam" id="PF02776">
    <property type="entry name" value="TPP_enzyme_N"/>
    <property type="match status" value="1"/>
</dbReference>
<protein>
    <recommendedName>
        <fullName evidence="6">2-succinyl-5-enolpyruvyl-6-hydroxy-3-cyclohexene-1-carboxylate synthase</fullName>
        <shortName evidence="6">SEPHCHC synthase</shortName>
        <ecNumber evidence="6">2.2.1.9</ecNumber>
    </recommendedName>
    <alternativeName>
        <fullName evidence="6">Menaquinone biosynthesis protein MenD</fullName>
    </alternativeName>
</protein>
<dbReference type="Pfam" id="PF02775">
    <property type="entry name" value="TPP_enzyme_C"/>
    <property type="match status" value="1"/>
</dbReference>
<comment type="cofactor">
    <cofactor evidence="6">
        <name>Mg(2+)</name>
        <dbReference type="ChEBI" id="CHEBI:18420"/>
    </cofactor>
    <cofactor evidence="6">
        <name>Mn(2+)</name>
        <dbReference type="ChEBI" id="CHEBI:29035"/>
    </cofactor>
</comment>
<dbReference type="InterPro" id="IPR004433">
    <property type="entry name" value="MenaQ_synth_MenD"/>
</dbReference>
<comment type="catalytic activity">
    <reaction evidence="6">
        <text>isochorismate + 2-oxoglutarate + H(+) = 5-enolpyruvoyl-6-hydroxy-2-succinyl-cyclohex-3-ene-1-carboxylate + CO2</text>
        <dbReference type="Rhea" id="RHEA:25593"/>
        <dbReference type="ChEBI" id="CHEBI:15378"/>
        <dbReference type="ChEBI" id="CHEBI:16526"/>
        <dbReference type="ChEBI" id="CHEBI:16810"/>
        <dbReference type="ChEBI" id="CHEBI:29780"/>
        <dbReference type="ChEBI" id="CHEBI:58818"/>
        <dbReference type="EC" id="2.2.1.9"/>
    </reaction>
</comment>
<evidence type="ECO:0000256" key="1">
    <source>
        <dbReference type="ARBA" id="ARBA00022679"/>
    </source>
</evidence>
<keyword evidence="1 6" id="KW-0808">Transferase</keyword>
<comment type="subunit">
    <text evidence="6">Homodimer.</text>
</comment>
<dbReference type="SUPFAM" id="SSF52518">
    <property type="entry name" value="Thiamin diphosphate-binding fold (THDP-binding)"/>
    <property type="match status" value="2"/>
</dbReference>
<dbReference type="HAMAP" id="MF_01659">
    <property type="entry name" value="MenD"/>
    <property type="match status" value="1"/>
</dbReference>
<comment type="pathway">
    <text evidence="6">Quinol/quinone metabolism; 1,4-dihydroxy-2-naphthoate biosynthesis; 1,4-dihydroxy-2-naphthoate from chorismate: step 2/7.</text>
</comment>
<dbReference type="RefSeq" id="WP_153072722.1">
    <property type="nucleotide sequence ID" value="NZ_JAHRGK010000001.1"/>
</dbReference>
<keyword evidence="3 6" id="KW-0460">Magnesium</keyword>
<dbReference type="GO" id="GO:0030145">
    <property type="term" value="F:manganese ion binding"/>
    <property type="evidence" value="ECO:0007669"/>
    <property type="project" value="UniProtKB-UniRule"/>
</dbReference>
<accession>A0A5P0Y4I4</accession>
<comment type="function">
    <text evidence="6">Catalyzes the thiamine diphosphate-dependent decarboxylation of 2-oxoglutarate and the subsequent addition of the resulting succinic semialdehyde-thiamine pyrophosphate anion to isochorismate to yield 2-succinyl-5-enolpyruvyl-6-hydroxy-3-cyclohexene-1-carboxylate (SEPHCHC).</text>
</comment>
<keyword evidence="2 6" id="KW-0479">Metal-binding</keyword>
<name>A0A5P0Y4I4_9BACT</name>